<evidence type="ECO:0000256" key="1">
    <source>
        <dbReference type="SAM" id="MobiDB-lite"/>
    </source>
</evidence>
<sequence length="83" mass="8503">AALQASHSGGLGRRVAVWLFGNRRRRGRLVCGGAGQLRQRAGRAAGAAANGVSGLCLPGAGHLGGGRRARHYPQRSDGHRPAA</sequence>
<evidence type="ECO:0000313" key="2">
    <source>
        <dbReference type="EMBL" id="GFD56565.1"/>
    </source>
</evidence>
<feature type="compositionally biased region" description="Basic and acidic residues" evidence="1">
    <location>
        <begin position="74"/>
        <end position="83"/>
    </location>
</feature>
<gene>
    <name evidence="2" type="ORF">Tci_928534</name>
</gene>
<dbReference type="AlphaFoldDB" id="A0A699X9M8"/>
<feature type="non-terminal residue" evidence="2">
    <location>
        <position position="1"/>
    </location>
</feature>
<organism evidence="2">
    <name type="scientific">Tanacetum cinerariifolium</name>
    <name type="common">Dalmatian daisy</name>
    <name type="synonym">Chrysanthemum cinerariifolium</name>
    <dbReference type="NCBI Taxonomy" id="118510"/>
    <lineage>
        <taxon>Eukaryota</taxon>
        <taxon>Viridiplantae</taxon>
        <taxon>Streptophyta</taxon>
        <taxon>Embryophyta</taxon>
        <taxon>Tracheophyta</taxon>
        <taxon>Spermatophyta</taxon>
        <taxon>Magnoliopsida</taxon>
        <taxon>eudicotyledons</taxon>
        <taxon>Gunneridae</taxon>
        <taxon>Pentapetalae</taxon>
        <taxon>asterids</taxon>
        <taxon>campanulids</taxon>
        <taxon>Asterales</taxon>
        <taxon>Asteraceae</taxon>
        <taxon>Asteroideae</taxon>
        <taxon>Anthemideae</taxon>
        <taxon>Anthemidinae</taxon>
        <taxon>Tanacetum</taxon>
    </lineage>
</organism>
<reference evidence="2" key="1">
    <citation type="journal article" date="2019" name="Sci. Rep.">
        <title>Draft genome of Tanacetum cinerariifolium, the natural source of mosquito coil.</title>
        <authorList>
            <person name="Yamashiro T."/>
            <person name="Shiraishi A."/>
            <person name="Satake H."/>
            <person name="Nakayama K."/>
        </authorList>
    </citation>
    <scope>NUCLEOTIDE SEQUENCE</scope>
</reference>
<comment type="caution">
    <text evidence="2">The sequence shown here is derived from an EMBL/GenBank/DDBJ whole genome shotgun (WGS) entry which is preliminary data.</text>
</comment>
<feature type="region of interest" description="Disordered" evidence="1">
    <location>
        <begin position="63"/>
        <end position="83"/>
    </location>
</feature>
<name>A0A699X9M8_TANCI</name>
<protein>
    <submittedName>
        <fullName evidence="2">Uncharacterized protein</fullName>
    </submittedName>
</protein>
<dbReference type="EMBL" id="BKCJ011830960">
    <property type="protein sequence ID" value="GFD56565.1"/>
    <property type="molecule type" value="Genomic_DNA"/>
</dbReference>
<proteinExistence type="predicted"/>
<accession>A0A699X9M8</accession>